<dbReference type="AlphaFoldDB" id="A0A699X0I0"/>
<organism evidence="2">
    <name type="scientific">Tanacetum cinerariifolium</name>
    <name type="common">Dalmatian daisy</name>
    <name type="synonym">Chrysanthemum cinerariifolium</name>
    <dbReference type="NCBI Taxonomy" id="118510"/>
    <lineage>
        <taxon>Eukaryota</taxon>
        <taxon>Viridiplantae</taxon>
        <taxon>Streptophyta</taxon>
        <taxon>Embryophyta</taxon>
        <taxon>Tracheophyta</taxon>
        <taxon>Spermatophyta</taxon>
        <taxon>Magnoliopsida</taxon>
        <taxon>eudicotyledons</taxon>
        <taxon>Gunneridae</taxon>
        <taxon>Pentapetalae</taxon>
        <taxon>asterids</taxon>
        <taxon>campanulids</taxon>
        <taxon>Asterales</taxon>
        <taxon>Asteraceae</taxon>
        <taxon>Asteroideae</taxon>
        <taxon>Anthemideae</taxon>
        <taxon>Anthemidinae</taxon>
        <taxon>Tanacetum</taxon>
    </lineage>
</organism>
<proteinExistence type="predicted"/>
<comment type="caution">
    <text evidence="2">The sequence shown here is derived from an EMBL/GenBank/DDBJ whole genome shotgun (WGS) entry which is preliminary data.</text>
</comment>
<dbReference type="EMBL" id="BKCJ011769564">
    <property type="protein sequence ID" value="GFD51388.1"/>
    <property type="molecule type" value="Genomic_DNA"/>
</dbReference>
<evidence type="ECO:0000256" key="1">
    <source>
        <dbReference type="SAM" id="MobiDB-lite"/>
    </source>
</evidence>
<gene>
    <name evidence="2" type="ORF">Tci_923357</name>
</gene>
<evidence type="ECO:0000313" key="2">
    <source>
        <dbReference type="EMBL" id="GFD51388.1"/>
    </source>
</evidence>
<name>A0A699X0I0_TANCI</name>
<accession>A0A699X0I0</accession>
<feature type="non-terminal residue" evidence="2">
    <location>
        <position position="70"/>
    </location>
</feature>
<protein>
    <submittedName>
        <fullName evidence="2">Uncharacterized protein</fullName>
    </submittedName>
</protein>
<feature type="compositionally biased region" description="Basic residues" evidence="1">
    <location>
        <begin position="33"/>
        <end position="42"/>
    </location>
</feature>
<sequence length="70" mass="7498">MDGRAIGAGEAAGAGVFLRRRAGGRRWLGAALRRRKHGPARYRGRDGELPPGRVRLFGPPRANPGIAPSR</sequence>
<reference evidence="2" key="1">
    <citation type="journal article" date="2019" name="Sci. Rep.">
        <title>Draft genome of Tanacetum cinerariifolium, the natural source of mosquito coil.</title>
        <authorList>
            <person name="Yamashiro T."/>
            <person name="Shiraishi A."/>
            <person name="Satake H."/>
            <person name="Nakayama K."/>
        </authorList>
    </citation>
    <scope>NUCLEOTIDE SEQUENCE</scope>
</reference>
<feature type="region of interest" description="Disordered" evidence="1">
    <location>
        <begin position="33"/>
        <end position="70"/>
    </location>
</feature>